<evidence type="ECO:0000256" key="5">
    <source>
        <dbReference type="ARBA" id="ARBA00022741"/>
    </source>
</evidence>
<comment type="catalytic activity">
    <reaction evidence="10">
        <text>ATP + H2O = ADP + phosphate + H(+)</text>
        <dbReference type="Rhea" id="RHEA:13065"/>
        <dbReference type="ChEBI" id="CHEBI:15377"/>
        <dbReference type="ChEBI" id="CHEBI:15378"/>
        <dbReference type="ChEBI" id="CHEBI:30616"/>
        <dbReference type="ChEBI" id="CHEBI:43474"/>
        <dbReference type="ChEBI" id="CHEBI:456216"/>
    </reaction>
    <physiologicalReaction direction="left-to-right" evidence="10">
        <dbReference type="Rhea" id="RHEA:13066"/>
    </physiologicalReaction>
</comment>
<evidence type="ECO:0000256" key="3">
    <source>
        <dbReference type="ARBA" id="ARBA00006914"/>
    </source>
</evidence>
<evidence type="ECO:0000313" key="13">
    <source>
        <dbReference type="EMBL" id="EMR08926.1"/>
    </source>
</evidence>
<dbReference type="STRING" id="1069680.M7NPA7"/>
<dbReference type="GO" id="GO:0005829">
    <property type="term" value="C:cytosol"/>
    <property type="evidence" value="ECO:0007669"/>
    <property type="project" value="EnsemblFungi"/>
</dbReference>
<comment type="similarity">
    <text evidence="3">Belongs to the AAA ATPase family.</text>
</comment>
<dbReference type="eggNOG" id="KOG0732">
    <property type="taxonomic scope" value="Eukaryota"/>
</dbReference>
<dbReference type="GeneID" id="19896398"/>
<gene>
    <name evidence="13" type="ORF">PNEG_02707</name>
</gene>
<dbReference type="VEuPathDB" id="FungiDB:PNEG_02707"/>
<feature type="compositionally biased region" description="Basic residues" evidence="11">
    <location>
        <begin position="196"/>
        <end position="207"/>
    </location>
</feature>
<dbReference type="GO" id="GO:0005524">
    <property type="term" value="F:ATP binding"/>
    <property type="evidence" value="ECO:0007669"/>
    <property type="project" value="UniProtKB-KW"/>
</dbReference>
<comment type="subcellular location">
    <subcellularLocation>
        <location evidence="2">Chromosome</location>
    </subcellularLocation>
    <subcellularLocation>
        <location evidence="1">Nucleus</location>
    </subcellularLocation>
</comment>
<dbReference type="GO" id="GO:0045815">
    <property type="term" value="P:transcription initiation-coupled chromatin remodeling"/>
    <property type="evidence" value="ECO:0007669"/>
    <property type="project" value="TreeGrafter"/>
</dbReference>
<evidence type="ECO:0000256" key="10">
    <source>
        <dbReference type="ARBA" id="ARBA00048778"/>
    </source>
</evidence>
<evidence type="ECO:0000313" key="14">
    <source>
        <dbReference type="Proteomes" id="UP000011958"/>
    </source>
</evidence>
<dbReference type="InterPro" id="IPR003960">
    <property type="entry name" value="ATPase_AAA_CS"/>
</dbReference>
<comment type="caution">
    <text evidence="13">The sequence shown here is derived from an EMBL/GenBank/DDBJ whole genome shotgun (WGS) entry which is preliminary data.</text>
</comment>
<keyword evidence="7" id="KW-0067">ATP-binding</keyword>
<dbReference type="PROSITE" id="PS00674">
    <property type="entry name" value="AAA"/>
    <property type="match status" value="1"/>
</dbReference>
<dbReference type="GO" id="GO:0000122">
    <property type="term" value="P:negative regulation of transcription by RNA polymerase II"/>
    <property type="evidence" value="ECO:0007669"/>
    <property type="project" value="EnsemblFungi"/>
</dbReference>
<dbReference type="CDD" id="cd19517">
    <property type="entry name" value="RecA-like_Yta7-like"/>
    <property type="match status" value="1"/>
</dbReference>
<dbReference type="OrthoDB" id="5421at2759"/>
<evidence type="ECO:0000256" key="1">
    <source>
        <dbReference type="ARBA" id="ARBA00004123"/>
    </source>
</evidence>
<keyword evidence="14" id="KW-1185">Reference proteome</keyword>
<dbReference type="GO" id="GO:0006337">
    <property type="term" value="P:nucleosome disassembly"/>
    <property type="evidence" value="ECO:0007669"/>
    <property type="project" value="EnsemblFungi"/>
</dbReference>
<dbReference type="FunFam" id="1.10.8.60:FF:000016">
    <property type="entry name" value="ATPase family AAA domain-containing protein 2B"/>
    <property type="match status" value="1"/>
</dbReference>
<feature type="compositionally biased region" description="Pro residues" evidence="11">
    <location>
        <begin position="266"/>
        <end position="275"/>
    </location>
</feature>
<keyword evidence="5" id="KW-0547">Nucleotide-binding</keyword>
<dbReference type="Pfam" id="PF00004">
    <property type="entry name" value="AAA"/>
    <property type="match status" value="2"/>
</dbReference>
<dbReference type="SMART" id="SM00382">
    <property type="entry name" value="AAA"/>
    <property type="match status" value="1"/>
</dbReference>
<evidence type="ECO:0000256" key="7">
    <source>
        <dbReference type="ARBA" id="ARBA00022840"/>
    </source>
</evidence>
<feature type="domain" description="AAA+ ATPase" evidence="12">
    <location>
        <begin position="415"/>
        <end position="556"/>
    </location>
</feature>
<dbReference type="InterPro" id="IPR045199">
    <property type="entry name" value="ATAD2-like"/>
</dbReference>
<dbReference type="EMBL" id="AFWA02000007">
    <property type="protein sequence ID" value="EMR08926.1"/>
    <property type="molecule type" value="Genomic_DNA"/>
</dbReference>
<evidence type="ECO:0000256" key="6">
    <source>
        <dbReference type="ARBA" id="ARBA00022801"/>
    </source>
</evidence>
<name>M7NPA7_PNEMU</name>
<accession>M7NPA7</accession>
<dbReference type="GO" id="GO:0045944">
    <property type="term" value="P:positive regulation of transcription by RNA polymerase II"/>
    <property type="evidence" value="ECO:0007669"/>
    <property type="project" value="EnsemblFungi"/>
</dbReference>
<dbReference type="PANTHER" id="PTHR23069">
    <property type="entry name" value="AAA DOMAIN-CONTAINING"/>
    <property type="match status" value="1"/>
</dbReference>
<feature type="region of interest" description="Disordered" evidence="11">
    <location>
        <begin position="140"/>
        <end position="229"/>
    </location>
</feature>
<dbReference type="RefSeq" id="XP_007874732.1">
    <property type="nucleotide sequence ID" value="XM_007876541.1"/>
</dbReference>
<dbReference type="HOGENOM" id="CLU_000536_6_0_1"/>
<dbReference type="PANTHER" id="PTHR23069:SF0">
    <property type="entry name" value="TAT-BINDING HOMOLOG 7"/>
    <property type="match status" value="1"/>
</dbReference>
<dbReference type="GO" id="GO:0140674">
    <property type="term" value="F:ATP-dependent histone chaperone activity"/>
    <property type="evidence" value="ECO:0007669"/>
    <property type="project" value="EnsemblFungi"/>
</dbReference>
<dbReference type="GO" id="GO:0000785">
    <property type="term" value="C:chromatin"/>
    <property type="evidence" value="ECO:0007669"/>
    <property type="project" value="EnsemblFungi"/>
</dbReference>
<dbReference type="CDD" id="cd05491">
    <property type="entry name" value="Bromo_TBP7_like"/>
    <property type="match status" value="1"/>
</dbReference>
<dbReference type="GO" id="GO:0006334">
    <property type="term" value="P:nucleosome assembly"/>
    <property type="evidence" value="ECO:0007669"/>
    <property type="project" value="TreeGrafter"/>
</dbReference>
<dbReference type="InterPro" id="IPR003959">
    <property type="entry name" value="ATPase_AAA_core"/>
</dbReference>
<evidence type="ECO:0000256" key="2">
    <source>
        <dbReference type="ARBA" id="ARBA00004286"/>
    </source>
</evidence>
<evidence type="ECO:0000256" key="11">
    <source>
        <dbReference type="SAM" id="MobiDB-lite"/>
    </source>
</evidence>
<dbReference type="FunFam" id="3.40.50.300:FF:000061">
    <property type="entry name" value="ATPase family, AAA domain-containing 2"/>
    <property type="match status" value="1"/>
</dbReference>
<keyword evidence="9" id="KW-0539">Nucleus</keyword>
<dbReference type="GO" id="GO:0006261">
    <property type="term" value="P:DNA-templated DNA replication"/>
    <property type="evidence" value="ECO:0007669"/>
    <property type="project" value="EnsemblFungi"/>
</dbReference>
<evidence type="ECO:0000256" key="4">
    <source>
        <dbReference type="ARBA" id="ARBA00022454"/>
    </source>
</evidence>
<feature type="region of interest" description="Disordered" evidence="11">
    <location>
        <begin position="1"/>
        <end position="25"/>
    </location>
</feature>
<dbReference type="Pfam" id="PF17862">
    <property type="entry name" value="AAA_lid_3"/>
    <property type="match status" value="1"/>
</dbReference>
<dbReference type="InterPro" id="IPR041569">
    <property type="entry name" value="AAA_lid_3"/>
</dbReference>
<dbReference type="Proteomes" id="UP000011958">
    <property type="component" value="Unassembled WGS sequence"/>
</dbReference>
<dbReference type="InterPro" id="IPR003593">
    <property type="entry name" value="AAA+_ATPase"/>
</dbReference>
<dbReference type="InterPro" id="IPR027417">
    <property type="entry name" value="P-loop_NTPase"/>
</dbReference>
<dbReference type="GO" id="GO:2000219">
    <property type="term" value="P:positive regulation of invasive growth in response to glucose limitation"/>
    <property type="evidence" value="ECO:0007669"/>
    <property type="project" value="EnsemblFungi"/>
</dbReference>
<dbReference type="FunFam" id="3.40.50.300:FF:001218">
    <property type="entry name" value="AAA family ATPase, putative"/>
    <property type="match status" value="1"/>
</dbReference>
<evidence type="ECO:0000259" key="12">
    <source>
        <dbReference type="SMART" id="SM00382"/>
    </source>
</evidence>
<feature type="compositionally biased region" description="Acidic residues" evidence="11">
    <location>
        <begin position="163"/>
        <end position="175"/>
    </location>
</feature>
<feature type="region of interest" description="Disordered" evidence="11">
    <location>
        <begin position="262"/>
        <end position="282"/>
    </location>
</feature>
<evidence type="ECO:0000256" key="8">
    <source>
        <dbReference type="ARBA" id="ARBA00023117"/>
    </source>
</evidence>
<proteinExistence type="inferred from homology"/>
<dbReference type="GO" id="GO:0042393">
    <property type="term" value="F:histone binding"/>
    <property type="evidence" value="ECO:0007669"/>
    <property type="project" value="EnsemblFungi"/>
</dbReference>
<dbReference type="OMA" id="CINILWQ"/>
<protein>
    <recommendedName>
        <fullName evidence="12">AAA+ ATPase domain-containing protein</fullName>
    </recommendedName>
</protein>
<dbReference type="GO" id="GO:0003682">
    <property type="term" value="F:chromatin binding"/>
    <property type="evidence" value="ECO:0007669"/>
    <property type="project" value="EnsemblFungi"/>
</dbReference>
<sequence>MVLTRKRKNYSSDDVNDEHRSRNNVNGLSIRPRVNFINYVETEESIISEKEDIDEDKNEEEEYDEKKCSNIVKLKLPFHRMLNQNNYDKNDVQENSKEKKDTNFDKALNKNGFWNFVSKRPASKLNQNLYKTRSVRQILLEEKKNPSKSSKNKSADSSSEYEYGSDDGFSDDDSESLSSINETSDFITDDSDNSYRRTKKKSRNRRRGGVEKSSRRSKRNSSFDEDGLEYDDDIEEDEIIKELRDLRSPSPHKVNLRQRVSRPDYTIPPPLPTHLPTPKKQNVNGRVTSYKLFSRLGQTSNLHTTTIPSITGDLGVLKDIAESSNSEDELNRVRKFELLGSKSFLSTTCNTDLAGVPSDFGRIKQDLADTDPLGVNQAATFGSIGGLNDFIIQLKEMVSLPLLYPEIFQRFNITPPKGVLFHGPPGTGKTLMARALATSCSNKERKISFFMRKGADCLSKWVGEAERQLRLLFEEAKNSQPSIIFFDEIDGLAPVRSSKQEQIHASIVSTLLALMDGMDSRGQIVVIGATNRPDAVDPALRRPGRFDREFYFSLPDFEARLSIIKIYTKGWDPPLSESFQKQLAEQTKGYGGADLKALCTEAALSAVQRQYPQIYKNSDKLLIDSENIKVEPKDFMSSMKKIIPSSQRSTHLEASSLPDLVVPLLNSKLLEIKEKLSYIMPQNGKVNSLEKAIYEPLEDNSFEYEKFLETFEMSRIFRPRLLIHGKPGMGQQYIGAAVLYHFEGIYVRSFDLASLMEDSTKTPESLIVQYFIEVKRHKPSVIYIPDFQIWYYAVSESVKTTLKMLLTSLKSTEQILFFVVVNDVIGKLDKEALLWLNISEENMVELFAPIKDFRHDFFKKLIDLIKIPPSKIPDDLKKKKKMLKDLPKAPNPPPRVLTKNELKELEYRDRKLKNIVKVKLSPLMEMLKTRYKRFRKPVIDPNEIWYLMTSPKDLSIDITNQPYELVEHNLIHEKATGKKFINMDLELIEEKLWNSIYLSPKQFLHDIKAIMYDANISGDRERLLKAQEMYTNAQMSVEDISDSYFILECRRMIEREKERQKNKILEINKNNILKVENSSNVEKLDENNLVSSVSSMTELSLENTEVNNVITEDDISYDDNIEHMIDFTPIDTIDYKNNENNMNIDFEINKKIDTNTSEKLILKDSDHKFHNLISNISNSLKENPTSINDINKKSSNISQLLQINPDCDSNNEIFNIENIDDTSVFTLILDLSKLNLLLDKMVEMTDSASVEDLEKLYSACINILWQQKNNWNKNDVIDLIEQVFEKTWENIKRPNS</sequence>
<dbReference type="GO" id="GO:0016887">
    <property type="term" value="F:ATP hydrolysis activity"/>
    <property type="evidence" value="ECO:0007669"/>
    <property type="project" value="EnsemblFungi"/>
</dbReference>
<evidence type="ECO:0000256" key="9">
    <source>
        <dbReference type="ARBA" id="ARBA00023242"/>
    </source>
</evidence>
<dbReference type="GO" id="GO:0000775">
    <property type="term" value="C:chromosome, centromeric region"/>
    <property type="evidence" value="ECO:0007669"/>
    <property type="project" value="EnsemblFungi"/>
</dbReference>
<keyword evidence="6" id="KW-0378">Hydrolase</keyword>
<dbReference type="GO" id="GO:0034080">
    <property type="term" value="P:CENP-A containing chromatin assembly"/>
    <property type="evidence" value="ECO:0007669"/>
    <property type="project" value="EnsemblFungi"/>
</dbReference>
<reference evidence="14" key="1">
    <citation type="journal article" date="2016" name="Nat. Commun.">
        <title>Genome analysis of three Pneumocystis species reveals adaptation mechanisms to life exclusively in mammalian hosts.</title>
        <authorList>
            <person name="Ma L."/>
            <person name="Chen Z."/>
            <person name="Huang D.W."/>
            <person name="Kutty G."/>
            <person name="Ishihara M."/>
            <person name="Wang H."/>
            <person name="Abouelleil A."/>
            <person name="Bishop L."/>
            <person name="Davey E."/>
            <person name="Deng R."/>
            <person name="Deng X."/>
            <person name="Fan L."/>
            <person name="Fantoni G."/>
            <person name="Fitzgerald M."/>
            <person name="Gogineni E."/>
            <person name="Goldberg J.M."/>
            <person name="Handley G."/>
            <person name="Hu X."/>
            <person name="Huber C."/>
            <person name="Jiao X."/>
            <person name="Jones K."/>
            <person name="Levin J.Z."/>
            <person name="Liu Y."/>
            <person name="Macdonald P."/>
            <person name="Melnikov A."/>
            <person name="Raley C."/>
            <person name="Sassi M."/>
            <person name="Sherman B.T."/>
            <person name="Song X."/>
            <person name="Sykes S."/>
            <person name="Tran B."/>
            <person name="Walsh L."/>
            <person name="Xia Y."/>
            <person name="Yang J."/>
            <person name="Young S."/>
            <person name="Zeng Q."/>
            <person name="Zheng X."/>
            <person name="Stephens R."/>
            <person name="Nusbaum C."/>
            <person name="Birren B.W."/>
            <person name="Azadi P."/>
            <person name="Lempicki R.A."/>
            <person name="Cuomo C.A."/>
            <person name="Kovacs J.A."/>
        </authorList>
    </citation>
    <scope>NUCLEOTIDE SEQUENCE [LARGE SCALE GENOMIC DNA]</scope>
    <source>
        <strain evidence="14">B123</strain>
    </source>
</reference>
<dbReference type="SUPFAM" id="SSF52540">
    <property type="entry name" value="P-loop containing nucleoside triphosphate hydrolases"/>
    <property type="match status" value="2"/>
</dbReference>
<dbReference type="Gene3D" id="1.10.8.60">
    <property type="match status" value="1"/>
</dbReference>
<organism evidence="13 14">
    <name type="scientific">Pneumocystis murina (strain B123)</name>
    <name type="common">Mouse pneumocystis pneumonia agent</name>
    <name type="synonym">Pneumocystis carinii f. sp. muris</name>
    <dbReference type="NCBI Taxonomy" id="1069680"/>
    <lineage>
        <taxon>Eukaryota</taxon>
        <taxon>Fungi</taxon>
        <taxon>Dikarya</taxon>
        <taxon>Ascomycota</taxon>
        <taxon>Taphrinomycotina</taxon>
        <taxon>Pneumocystomycetes</taxon>
        <taxon>Pneumocystaceae</taxon>
        <taxon>Pneumocystis</taxon>
    </lineage>
</organism>
<dbReference type="GO" id="GO:0005634">
    <property type="term" value="C:nucleus"/>
    <property type="evidence" value="ECO:0007669"/>
    <property type="project" value="UniProtKB-SubCell"/>
</dbReference>
<keyword evidence="4" id="KW-0158">Chromosome</keyword>
<dbReference type="Gene3D" id="3.40.50.300">
    <property type="entry name" value="P-loop containing nucleotide triphosphate hydrolases"/>
    <property type="match status" value="2"/>
</dbReference>
<keyword evidence="8" id="KW-0103">Bromodomain</keyword>